<evidence type="ECO:0000313" key="2">
    <source>
        <dbReference type="EMBL" id="VDM35233.1"/>
    </source>
</evidence>
<dbReference type="AlphaFoldDB" id="A0A0R3X9P3"/>
<organism evidence="4">
    <name type="scientific">Hydatigena taeniaeformis</name>
    <name type="common">Feline tapeworm</name>
    <name type="synonym">Taenia taeniaeformis</name>
    <dbReference type="NCBI Taxonomy" id="6205"/>
    <lineage>
        <taxon>Eukaryota</taxon>
        <taxon>Metazoa</taxon>
        <taxon>Spiralia</taxon>
        <taxon>Lophotrochozoa</taxon>
        <taxon>Platyhelminthes</taxon>
        <taxon>Cestoda</taxon>
        <taxon>Eucestoda</taxon>
        <taxon>Cyclophyllidea</taxon>
        <taxon>Taeniidae</taxon>
        <taxon>Hydatigera</taxon>
    </lineage>
</organism>
<accession>A0A0R3X9P3</accession>
<evidence type="ECO:0000313" key="4">
    <source>
        <dbReference type="WBParaSite" id="TTAC_0001026801-mRNA-1"/>
    </source>
</evidence>
<dbReference type="WBParaSite" id="TTAC_0001026801-mRNA-1">
    <property type="protein sequence ID" value="TTAC_0001026801-mRNA-1"/>
    <property type="gene ID" value="TTAC_0001026801"/>
</dbReference>
<sequence length="116" mass="13157">MRIRRNKAVLTTNKAIDYYKEALEVEVNGRHIGESGGVRRRSMCNGLMWEEEEEEEMVEEEEEEEEQSVGLDEPKPGTSPLITFSFSSSIHFKQTRLSFLGLASGQHVRDAPKGQA</sequence>
<name>A0A0R3X9P3_HYDTA</name>
<dbReference type="EMBL" id="UYWX01021478">
    <property type="protein sequence ID" value="VDM35233.1"/>
    <property type="molecule type" value="Genomic_DNA"/>
</dbReference>
<evidence type="ECO:0000313" key="3">
    <source>
        <dbReference type="Proteomes" id="UP000274429"/>
    </source>
</evidence>
<keyword evidence="3" id="KW-1185">Reference proteome</keyword>
<evidence type="ECO:0000256" key="1">
    <source>
        <dbReference type="SAM" id="MobiDB-lite"/>
    </source>
</evidence>
<reference evidence="2 3" key="2">
    <citation type="submission" date="2018-11" db="EMBL/GenBank/DDBJ databases">
        <authorList>
            <consortium name="Pathogen Informatics"/>
        </authorList>
    </citation>
    <scope>NUCLEOTIDE SEQUENCE [LARGE SCALE GENOMIC DNA]</scope>
</reference>
<proteinExistence type="predicted"/>
<reference evidence="4" key="1">
    <citation type="submission" date="2017-02" db="UniProtKB">
        <authorList>
            <consortium name="WormBaseParasite"/>
        </authorList>
    </citation>
    <scope>IDENTIFICATION</scope>
</reference>
<feature type="compositionally biased region" description="Acidic residues" evidence="1">
    <location>
        <begin position="51"/>
        <end position="67"/>
    </location>
</feature>
<dbReference type="Proteomes" id="UP000274429">
    <property type="component" value="Unassembled WGS sequence"/>
</dbReference>
<feature type="region of interest" description="Disordered" evidence="1">
    <location>
        <begin position="51"/>
        <end position="82"/>
    </location>
</feature>
<gene>
    <name evidence="2" type="ORF">TTAC_LOCUS10253</name>
</gene>
<protein>
    <submittedName>
        <fullName evidence="2 4">Uncharacterized protein</fullName>
    </submittedName>
</protein>